<dbReference type="InterPro" id="IPR036249">
    <property type="entry name" value="Thioredoxin-like_sf"/>
</dbReference>
<evidence type="ECO:0000259" key="2">
    <source>
        <dbReference type="PROSITE" id="PS50405"/>
    </source>
</evidence>
<evidence type="ECO:0000313" key="4">
    <source>
        <dbReference type="Proteomes" id="UP000239709"/>
    </source>
</evidence>
<organism evidence="3 4">
    <name type="scientific">Ottowia oryzae</name>
    <dbReference type="NCBI Taxonomy" id="2109914"/>
    <lineage>
        <taxon>Bacteria</taxon>
        <taxon>Pseudomonadati</taxon>
        <taxon>Pseudomonadota</taxon>
        <taxon>Betaproteobacteria</taxon>
        <taxon>Burkholderiales</taxon>
        <taxon>Comamonadaceae</taxon>
        <taxon>Ottowia</taxon>
    </lineage>
</organism>
<dbReference type="SUPFAM" id="SSF52833">
    <property type="entry name" value="Thioredoxin-like"/>
    <property type="match status" value="1"/>
</dbReference>
<feature type="domain" description="GST N-terminal" evidence="1">
    <location>
        <begin position="2"/>
        <end position="81"/>
    </location>
</feature>
<dbReference type="OrthoDB" id="9813092at2"/>
<dbReference type="Gene3D" id="3.40.30.10">
    <property type="entry name" value="Glutaredoxin"/>
    <property type="match status" value="1"/>
</dbReference>
<feature type="domain" description="GST C-terminal" evidence="2">
    <location>
        <begin position="84"/>
        <end position="217"/>
    </location>
</feature>
<dbReference type="RefSeq" id="WP_106703375.1">
    <property type="nucleotide sequence ID" value="NZ_CP027666.1"/>
</dbReference>
<dbReference type="PROSITE" id="PS50404">
    <property type="entry name" value="GST_NTER"/>
    <property type="match status" value="1"/>
</dbReference>
<sequence length="217" mass="23665">MPQPLLYTFRRCPYAMRARWAIHVAGVAVDQTEVSLRAKPPAMLAASPKATVPVLVLPDGAVIDQSLDIMLWALQQNDPQGWLSPQSGSLADMLAFIAACEREFKPHLDRYKYPSRYTSEWAPGQSEAAFSDQHLACAIAFLQRLAARLAGPGAQAYLFGAPPALADFALVPFVRQLVRHDRPRAVAVVPPAVIAWTDPLLARPDFDAIMRKAPGAG</sequence>
<proteinExistence type="predicted"/>
<dbReference type="SUPFAM" id="SSF47616">
    <property type="entry name" value="GST C-terminal domain-like"/>
    <property type="match status" value="1"/>
</dbReference>
<keyword evidence="3" id="KW-0808">Transferase</keyword>
<name>A0A2S0MG01_9BURK</name>
<dbReference type="PROSITE" id="PS50405">
    <property type="entry name" value="GST_CTER"/>
    <property type="match status" value="1"/>
</dbReference>
<dbReference type="PANTHER" id="PTHR43968">
    <property type="match status" value="1"/>
</dbReference>
<dbReference type="KEGG" id="otk:C6570_11740"/>
<dbReference type="Proteomes" id="UP000239709">
    <property type="component" value="Chromosome"/>
</dbReference>
<dbReference type="EMBL" id="CP027666">
    <property type="protein sequence ID" value="AVO34825.1"/>
    <property type="molecule type" value="Genomic_DNA"/>
</dbReference>
<dbReference type="AlphaFoldDB" id="A0A2S0MG01"/>
<dbReference type="Pfam" id="PF13410">
    <property type="entry name" value="GST_C_2"/>
    <property type="match status" value="1"/>
</dbReference>
<dbReference type="Gene3D" id="1.20.1050.10">
    <property type="match status" value="1"/>
</dbReference>
<dbReference type="PANTHER" id="PTHR43968:SF6">
    <property type="entry name" value="GLUTATHIONE S-TRANSFERASE OMEGA"/>
    <property type="match status" value="1"/>
</dbReference>
<evidence type="ECO:0000313" key="3">
    <source>
        <dbReference type="EMBL" id="AVO34825.1"/>
    </source>
</evidence>
<dbReference type="GO" id="GO:0005737">
    <property type="term" value="C:cytoplasm"/>
    <property type="evidence" value="ECO:0007669"/>
    <property type="project" value="TreeGrafter"/>
</dbReference>
<dbReference type="Pfam" id="PF13417">
    <property type="entry name" value="GST_N_3"/>
    <property type="match status" value="1"/>
</dbReference>
<dbReference type="InterPro" id="IPR050983">
    <property type="entry name" value="GST_Omega/HSP26"/>
</dbReference>
<protein>
    <submittedName>
        <fullName evidence="3">Glutathione S-transferase</fullName>
    </submittedName>
</protein>
<accession>A0A2S0MG01</accession>
<dbReference type="InterPro" id="IPR010987">
    <property type="entry name" value="Glutathione-S-Trfase_C-like"/>
</dbReference>
<keyword evidence="4" id="KW-1185">Reference proteome</keyword>
<gene>
    <name evidence="3" type="ORF">C6570_11740</name>
</gene>
<dbReference type="InterPro" id="IPR036282">
    <property type="entry name" value="Glutathione-S-Trfase_C_sf"/>
</dbReference>
<dbReference type="GO" id="GO:0016740">
    <property type="term" value="F:transferase activity"/>
    <property type="evidence" value="ECO:0007669"/>
    <property type="project" value="UniProtKB-KW"/>
</dbReference>
<evidence type="ECO:0000259" key="1">
    <source>
        <dbReference type="PROSITE" id="PS50404"/>
    </source>
</evidence>
<dbReference type="InterPro" id="IPR004045">
    <property type="entry name" value="Glutathione_S-Trfase_N"/>
</dbReference>
<reference evidence="3 4" key="1">
    <citation type="submission" date="2018-03" db="EMBL/GenBank/DDBJ databases">
        <title>Genome sequencing of Ottowia sp.</title>
        <authorList>
            <person name="Kim S.-J."/>
            <person name="Heo J."/>
            <person name="Kwon S.-W."/>
        </authorList>
    </citation>
    <scope>NUCLEOTIDE SEQUENCE [LARGE SCALE GENOMIC DNA]</scope>
    <source>
        <strain evidence="3 4">KADR8-3</strain>
    </source>
</reference>